<reference evidence="7 8" key="1">
    <citation type="journal article" date="2014" name="Int. J. Syst. Evol. Microbiol.">
        <title>Complete genome sequence of Corynebacterium casei LMG S-19264T (=DSM 44701T), isolated from a smear-ripened cheese.</title>
        <authorList>
            <consortium name="US DOE Joint Genome Institute (JGI-PGF)"/>
            <person name="Walter F."/>
            <person name="Albersmeier A."/>
            <person name="Kalinowski J."/>
            <person name="Ruckert C."/>
        </authorList>
    </citation>
    <scope>NUCLEOTIDE SEQUENCE [LARGE SCALE GENOMIC DNA]</scope>
    <source>
        <strain evidence="7 8">CGMCC 1.7029</strain>
    </source>
</reference>
<gene>
    <name evidence="7" type="ORF">GCM10010991_18510</name>
</gene>
<comment type="caution">
    <text evidence="7">The sequence shown here is derived from an EMBL/GenBank/DDBJ whole genome shotgun (WGS) entry which is preliminary data.</text>
</comment>
<sequence length="186" mass="19616">MTLPAFPLLALGLILWIGAHLFKRLAPAARARLGDPGRGMVAAAIGLGVVLMIIGYRGAEGAFFWGRNPALVGINNLLMLASVYLFAASGMKTAIARRMRHPMLTGVLLWAVAHLLVNGDTPSFLLFGGLGVWAVAQMAIINTQQPDWTPPPARPAKFEAMALGGTLIVFAALAGVHYALGYPAFG</sequence>
<feature type="transmembrane region" description="Helical" evidence="5">
    <location>
        <begin position="6"/>
        <end position="26"/>
    </location>
</feature>
<evidence type="ECO:0000256" key="4">
    <source>
        <dbReference type="ARBA" id="ARBA00023136"/>
    </source>
</evidence>
<organism evidence="7 8">
    <name type="scientific">Gemmobacter aquaticus</name>
    <dbReference type="NCBI Taxonomy" id="490185"/>
    <lineage>
        <taxon>Bacteria</taxon>
        <taxon>Pseudomonadati</taxon>
        <taxon>Pseudomonadota</taxon>
        <taxon>Alphaproteobacteria</taxon>
        <taxon>Rhodobacterales</taxon>
        <taxon>Paracoccaceae</taxon>
        <taxon>Gemmobacter</taxon>
    </lineage>
</organism>
<evidence type="ECO:0000256" key="2">
    <source>
        <dbReference type="ARBA" id="ARBA00022692"/>
    </source>
</evidence>
<comment type="subcellular location">
    <subcellularLocation>
        <location evidence="1">Membrane</location>
        <topology evidence="1">Multi-pass membrane protein</topology>
    </subcellularLocation>
</comment>
<evidence type="ECO:0000259" key="6">
    <source>
        <dbReference type="Pfam" id="PF07298"/>
    </source>
</evidence>
<evidence type="ECO:0000256" key="3">
    <source>
        <dbReference type="ARBA" id="ARBA00022989"/>
    </source>
</evidence>
<dbReference type="InterPro" id="IPR009915">
    <property type="entry name" value="NnrU_dom"/>
</dbReference>
<keyword evidence="8" id="KW-1185">Reference proteome</keyword>
<dbReference type="AlphaFoldDB" id="A0A917YJ53"/>
<dbReference type="OrthoDB" id="5293641at2"/>
<keyword evidence="4 5" id="KW-0472">Membrane</keyword>
<feature type="transmembrane region" description="Helical" evidence="5">
    <location>
        <begin position="161"/>
        <end position="180"/>
    </location>
</feature>
<dbReference type="EMBL" id="BMLP01000002">
    <property type="protein sequence ID" value="GGO31882.1"/>
    <property type="molecule type" value="Genomic_DNA"/>
</dbReference>
<keyword evidence="3 5" id="KW-1133">Transmembrane helix</keyword>
<accession>A0A917YJ53</accession>
<evidence type="ECO:0000256" key="1">
    <source>
        <dbReference type="ARBA" id="ARBA00004141"/>
    </source>
</evidence>
<dbReference type="Proteomes" id="UP000598196">
    <property type="component" value="Unassembled WGS sequence"/>
</dbReference>
<feature type="transmembrane region" description="Helical" evidence="5">
    <location>
        <begin position="38"/>
        <end position="58"/>
    </location>
</feature>
<feature type="transmembrane region" description="Helical" evidence="5">
    <location>
        <begin position="123"/>
        <end position="141"/>
    </location>
</feature>
<feature type="domain" description="NnrU" evidence="6">
    <location>
        <begin position="9"/>
        <end position="181"/>
    </location>
</feature>
<feature type="transmembrane region" description="Helical" evidence="5">
    <location>
        <begin position="70"/>
        <end position="87"/>
    </location>
</feature>
<dbReference type="GO" id="GO:0016020">
    <property type="term" value="C:membrane"/>
    <property type="evidence" value="ECO:0007669"/>
    <property type="project" value="UniProtKB-SubCell"/>
</dbReference>
<keyword evidence="2 5" id="KW-0812">Transmembrane</keyword>
<evidence type="ECO:0000313" key="7">
    <source>
        <dbReference type="EMBL" id="GGO31882.1"/>
    </source>
</evidence>
<evidence type="ECO:0000256" key="5">
    <source>
        <dbReference type="SAM" id="Phobius"/>
    </source>
</evidence>
<dbReference type="Pfam" id="PF07298">
    <property type="entry name" value="NnrU"/>
    <property type="match status" value="1"/>
</dbReference>
<dbReference type="RefSeq" id="WP_146286352.1">
    <property type="nucleotide sequence ID" value="NZ_BMLP01000002.1"/>
</dbReference>
<name>A0A917YJ53_9RHOB</name>
<evidence type="ECO:0000313" key="8">
    <source>
        <dbReference type="Proteomes" id="UP000598196"/>
    </source>
</evidence>
<protein>
    <submittedName>
        <fullName evidence="7">Membrane protein</fullName>
    </submittedName>
</protein>
<proteinExistence type="predicted"/>